<dbReference type="Proteomes" id="UP000186455">
    <property type="component" value="Unassembled WGS sequence"/>
</dbReference>
<feature type="domain" description="Pyridoxamine 5'-phosphate oxidase N-terminal" evidence="2">
    <location>
        <begin position="23"/>
        <end position="135"/>
    </location>
</feature>
<dbReference type="GO" id="GO:0005829">
    <property type="term" value="C:cytosol"/>
    <property type="evidence" value="ECO:0007669"/>
    <property type="project" value="TreeGrafter"/>
</dbReference>
<reference evidence="3 4" key="1">
    <citation type="submission" date="2015-06" db="EMBL/GenBank/DDBJ databases">
        <title>Cloning and characterization of the uncialamcin biosynthetic gene cluster.</title>
        <authorList>
            <person name="Yan X."/>
            <person name="Huang T."/>
            <person name="Ge H."/>
            <person name="Shen B."/>
        </authorList>
    </citation>
    <scope>NUCLEOTIDE SEQUENCE [LARGE SCALE GENOMIC DNA]</scope>
    <source>
        <strain evidence="3 4">DCA2648</strain>
    </source>
</reference>
<evidence type="ECO:0000259" key="2">
    <source>
        <dbReference type="Pfam" id="PF01243"/>
    </source>
</evidence>
<dbReference type="Pfam" id="PF01243">
    <property type="entry name" value="PNPOx_N"/>
    <property type="match status" value="1"/>
</dbReference>
<dbReference type="AlphaFoldDB" id="A0A1Q4V1X8"/>
<dbReference type="RefSeq" id="WP_073792814.1">
    <property type="nucleotide sequence ID" value="NZ_LFBV01000008.1"/>
</dbReference>
<dbReference type="Gene3D" id="2.30.110.10">
    <property type="entry name" value="Electron Transport, Fmn-binding Protein, Chain A"/>
    <property type="match status" value="1"/>
</dbReference>
<evidence type="ECO:0000313" key="3">
    <source>
        <dbReference type="EMBL" id="OKH91816.1"/>
    </source>
</evidence>
<protein>
    <submittedName>
        <fullName evidence="3">Pyridoxamine 5'-phosphate oxidase</fullName>
    </submittedName>
</protein>
<keyword evidence="1" id="KW-0560">Oxidoreductase</keyword>
<dbReference type="SUPFAM" id="SSF50475">
    <property type="entry name" value="FMN-binding split barrel"/>
    <property type="match status" value="1"/>
</dbReference>
<accession>A0A1Q4V1X8</accession>
<dbReference type="EMBL" id="LFBV01000008">
    <property type="protein sequence ID" value="OKH91816.1"/>
    <property type="molecule type" value="Genomic_DNA"/>
</dbReference>
<dbReference type="PANTHER" id="PTHR35176">
    <property type="entry name" value="HEME OXYGENASE HI_0854-RELATED"/>
    <property type="match status" value="1"/>
</dbReference>
<dbReference type="GO" id="GO:0016627">
    <property type="term" value="F:oxidoreductase activity, acting on the CH-CH group of donors"/>
    <property type="evidence" value="ECO:0007669"/>
    <property type="project" value="TreeGrafter"/>
</dbReference>
<dbReference type="InterPro" id="IPR012349">
    <property type="entry name" value="Split_barrel_FMN-bd"/>
</dbReference>
<evidence type="ECO:0000256" key="1">
    <source>
        <dbReference type="ARBA" id="ARBA00023002"/>
    </source>
</evidence>
<dbReference type="InterPro" id="IPR052019">
    <property type="entry name" value="F420H2_bilvrd_red/Heme_oxyg"/>
</dbReference>
<dbReference type="PANTHER" id="PTHR35176:SF6">
    <property type="entry name" value="HEME OXYGENASE HI_0854-RELATED"/>
    <property type="match status" value="1"/>
</dbReference>
<gene>
    <name evidence="3" type="ORF">AB852_26490</name>
</gene>
<organism evidence="3 4">
    <name type="scientific">Streptomyces uncialis</name>
    <dbReference type="NCBI Taxonomy" id="1048205"/>
    <lineage>
        <taxon>Bacteria</taxon>
        <taxon>Bacillati</taxon>
        <taxon>Actinomycetota</taxon>
        <taxon>Actinomycetes</taxon>
        <taxon>Kitasatosporales</taxon>
        <taxon>Streptomycetaceae</taxon>
        <taxon>Streptomyces</taxon>
    </lineage>
</organism>
<keyword evidence="4" id="KW-1185">Reference proteome</keyword>
<dbReference type="STRING" id="1048205.AB852_26490"/>
<dbReference type="GO" id="GO:0070967">
    <property type="term" value="F:coenzyme F420 binding"/>
    <property type="evidence" value="ECO:0007669"/>
    <property type="project" value="TreeGrafter"/>
</dbReference>
<proteinExistence type="predicted"/>
<evidence type="ECO:0000313" key="4">
    <source>
        <dbReference type="Proteomes" id="UP000186455"/>
    </source>
</evidence>
<dbReference type="InterPro" id="IPR011576">
    <property type="entry name" value="Pyridox_Oxase_N"/>
</dbReference>
<comment type="caution">
    <text evidence="3">The sequence shown here is derived from an EMBL/GenBank/DDBJ whole genome shotgun (WGS) entry which is preliminary data.</text>
</comment>
<name>A0A1Q4V1X8_9ACTN</name>
<sequence length="163" mass="18034">MPKNPESQNWAAFTAEAPELSAAVQNRFAAFTHHTLATLRRDGSPRTSGIEVQFARGELTMGMMPESMKARDLIRDPRFALQANQGGGTDMGGGDVRVAGRAVEVHGPEELQRYAAEAGPPPGPFHLFRTEVTEVVRTSIEDERYLVVEFWSPGTGVRRRRRT</sequence>